<dbReference type="OrthoDB" id="9766361at2"/>
<dbReference type="InterPro" id="IPR009003">
    <property type="entry name" value="Peptidase_S1_PA"/>
</dbReference>
<evidence type="ECO:0000256" key="3">
    <source>
        <dbReference type="ARBA" id="ARBA00022801"/>
    </source>
</evidence>
<dbReference type="Proteomes" id="UP000002318">
    <property type="component" value="Chromosome"/>
</dbReference>
<dbReference type="KEGG" id="ssm:Spirs_0407"/>
<dbReference type="eggNOG" id="COG0265">
    <property type="taxonomic scope" value="Bacteria"/>
</dbReference>
<evidence type="ECO:0000256" key="2">
    <source>
        <dbReference type="ARBA" id="ARBA00022729"/>
    </source>
</evidence>
<dbReference type="STRING" id="573413.Spirs_0407"/>
<dbReference type="InterPro" id="IPR043504">
    <property type="entry name" value="Peptidase_S1_PA_chymotrypsin"/>
</dbReference>
<evidence type="ECO:0000313" key="6">
    <source>
        <dbReference type="Proteomes" id="UP000002318"/>
    </source>
</evidence>
<name>E1RB31_SEDSS</name>
<dbReference type="GO" id="GO:0008236">
    <property type="term" value="F:serine-type peptidase activity"/>
    <property type="evidence" value="ECO:0007669"/>
    <property type="project" value="UniProtKB-KW"/>
</dbReference>
<gene>
    <name evidence="5" type="ordered locus">Spirs_0407</name>
</gene>
<keyword evidence="1" id="KW-0645">Protease</keyword>
<keyword evidence="4" id="KW-0720">Serine protease</keyword>
<dbReference type="Pfam" id="PF13365">
    <property type="entry name" value="Trypsin_2"/>
    <property type="match status" value="1"/>
</dbReference>
<organism evidence="5 6">
    <name type="scientific">Sediminispirochaeta smaragdinae (strain DSM 11293 / JCM 15392 / SEBR 4228)</name>
    <name type="common">Spirochaeta smaragdinae</name>
    <dbReference type="NCBI Taxonomy" id="573413"/>
    <lineage>
        <taxon>Bacteria</taxon>
        <taxon>Pseudomonadati</taxon>
        <taxon>Spirochaetota</taxon>
        <taxon>Spirochaetia</taxon>
        <taxon>Spirochaetales</taxon>
        <taxon>Spirochaetaceae</taxon>
        <taxon>Sediminispirochaeta</taxon>
    </lineage>
</organism>
<dbReference type="RefSeq" id="WP_013253025.1">
    <property type="nucleotide sequence ID" value="NC_014364.1"/>
</dbReference>
<evidence type="ECO:0000256" key="1">
    <source>
        <dbReference type="ARBA" id="ARBA00022670"/>
    </source>
</evidence>
<dbReference type="Gene3D" id="2.40.10.10">
    <property type="entry name" value="Trypsin-like serine proteases"/>
    <property type="match status" value="2"/>
</dbReference>
<dbReference type="InterPro" id="IPR000126">
    <property type="entry name" value="V8_ser_AS"/>
</dbReference>
<protein>
    <recommendedName>
        <fullName evidence="7">Peptidase S1 and S6 chymotrypsin/Hap</fullName>
    </recommendedName>
</protein>
<dbReference type="SUPFAM" id="SSF50494">
    <property type="entry name" value="Trypsin-like serine proteases"/>
    <property type="match status" value="1"/>
</dbReference>
<evidence type="ECO:0000256" key="4">
    <source>
        <dbReference type="ARBA" id="ARBA00022825"/>
    </source>
</evidence>
<keyword evidence="3" id="KW-0378">Hydrolase</keyword>
<reference evidence="5 6" key="1">
    <citation type="journal article" date="2010" name="Stand. Genomic Sci.">
        <title>Complete genome sequence of Spirochaeta smaragdinae type strain (SEBR 4228).</title>
        <authorList>
            <person name="Mavromatis K."/>
            <person name="Yasawong M."/>
            <person name="Chertkov O."/>
            <person name="Lapidus A."/>
            <person name="Lucas S."/>
            <person name="Nolan M."/>
            <person name="Del Rio T.G."/>
            <person name="Tice H."/>
            <person name="Cheng J.F."/>
            <person name="Pitluck S."/>
            <person name="Liolios K."/>
            <person name="Ivanova N."/>
            <person name="Tapia R."/>
            <person name="Han C."/>
            <person name="Bruce D."/>
            <person name="Goodwin L."/>
            <person name="Pati A."/>
            <person name="Chen A."/>
            <person name="Palaniappan K."/>
            <person name="Land M."/>
            <person name="Hauser L."/>
            <person name="Chang Y.J."/>
            <person name="Jeffries C.D."/>
            <person name="Detter J.C."/>
            <person name="Rohde M."/>
            <person name="Brambilla E."/>
            <person name="Spring S."/>
            <person name="Goker M."/>
            <person name="Sikorski J."/>
            <person name="Woyke T."/>
            <person name="Bristow J."/>
            <person name="Eisen J.A."/>
            <person name="Markowitz V."/>
            <person name="Hugenholtz P."/>
            <person name="Klenk H.P."/>
            <person name="Kyrpides N.C."/>
        </authorList>
    </citation>
    <scope>NUCLEOTIDE SEQUENCE [LARGE SCALE GENOMIC DNA]</scope>
    <source>
        <strain evidence="6">DSM 11293 / JCM 15392 / SEBR 4228</strain>
    </source>
</reference>
<dbReference type="AlphaFoldDB" id="E1RB31"/>
<dbReference type="EMBL" id="CP002116">
    <property type="protein sequence ID" value="ADK79561.1"/>
    <property type="molecule type" value="Genomic_DNA"/>
</dbReference>
<dbReference type="HOGENOM" id="CLU_077689_0_0_12"/>
<evidence type="ECO:0000313" key="5">
    <source>
        <dbReference type="EMBL" id="ADK79561.1"/>
    </source>
</evidence>
<keyword evidence="6" id="KW-1185">Reference proteome</keyword>
<sequence>MYEGIPRVVMPLGRVGPNGVNLLGTCFLLPNRGWFATASHVTENDDRNLVVLIPEEESLSNYQDTTKKDVKMINAKIIKTDPIHDTTIIEINADVNSTIKIGSLDSVSVNENVVLFGYPHANHGRKVLTSQTTTIGAKILLDNSGIKSKHAVVNIQTKPGQSGSPVFSIRNSSIVGILIGSYAPQKSGGISIGGIDPQTLHQTSHMVSAEYILRMIK</sequence>
<dbReference type="GO" id="GO:0006508">
    <property type="term" value="P:proteolysis"/>
    <property type="evidence" value="ECO:0007669"/>
    <property type="project" value="UniProtKB-KW"/>
</dbReference>
<accession>E1RB31</accession>
<proteinExistence type="predicted"/>
<dbReference type="PROSITE" id="PS00673">
    <property type="entry name" value="V8_SER"/>
    <property type="match status" value="1"/>
</dbReference>
<keyword evidence="2" id="KW-0732">Signal</keyword>
<evidence type="ECO:0008006" key="7">
    <source>
        <dbReference type="Google" id="ProtNLM"/>
    </source>
</evidence>